<dbReference type="GO" id="GO:0005634">
    <property type="term" value="C:nucleus"/>
    <property type="evidence" value="ECO:0007669"/>
    <property type="project" value="TreeGrafter"/>
</dbReference>
<dbReference type="PANTHER" id="PTHR12170">
    <property type="entry name" value="MACROPHAGE ERYTHROBLAST ATTACHER-RELATED"/>
    <property type="match status" value="1"/>
</dbReference>
<evidence type="ECO:0000256" key="5">
    <source>
        <dbReference type="ARBA" id="ARBA00022723"/>
    </source>
</evidence>
<dbReference type="InterPro" id="IPR006594">
    <property type="entry name" value="LisH"/>
</dbReference>
<sequence>MAEYESTKLNPDAHLLLDQPLLRLPYELTKKNFRAAQRHIDQTQKQTLDTIASGLKSAAAPGAGHDPARAAAAATSALNTAVARLEKLKSRLQDLNANSAALTQQAQARITHLDELYSIPSLADVKYERWSAVRLDRLLVDYMLRAGYISSATQLAEEKGISDLVDVSEFRAVRDITHTLRSEKRVEPALAWCAENRAALKKMAHNFEFELRFQQAVELCRSGDLAQRVQAVAHAKRYFAQHPDPQWAIRRSGLLAFSPGLDVEPYRSWYSQHRWSDLADMFVTTHHALYSVPSRPLLHIALGAGLSALKTPACHSRFASPSSGVHHTPGPEGPQSPAWNDLDYLVDAQNMVGTTSLTTSVCPICSTELNKMARGVPYAHHSVSNVETDPVVLPNNRIYGKQRLEKLNEKFGTKAGRVRDPLDMSEYSWDEVRKVYIS</sequence>
<dbReference type="InterPro" id="IPR006595">
    <property type="entry name" value="CTLH_C"/>
</dbReference>
<keyword evidence="9" id="KW-0175">Coiled coil</keyword>
<dbReference type="Proteomes" id="UP000799640">
    <property type="component" value="Unassembled WGS sequence"/>
</dbReference>
<organism evidence="13 14">
    <name type="scientific">Trichodelitschia bisporula</name>
    <dbReference type="NCBI Taxonomy" id="703511"/>
    <lineage>
        <taxon>Eukaryota</taxon>
        <taxon>Fungi</taxon>
        <taxon>Dikarya</taxon>
        <taxon>Ascomycota</taxon>
        <taxon>Pezizomycotina</taxon>
        <taxon>Dothideomycetes</taxon>
        <taxon>Dothideomycetes incertae sedis</taxon>
        <taxon>Phaeotrichales</taxon>
        <taxon>Phaeotrichaceae</taxon>
        <taxon>Trichodelitschia</taxon>
    </lineage>
</organism>
<keyword evidence="4" id="KW-0963">Cytoplasm</keyword>
<dbReference type="InterPro" id="IPR024964">
    <property type="entry name" value="CTLH/CRA"/>
</dbReference>
<evidence type="ECO:0000256" key="1">
    <source>
        <dbReference type="ARBA" id="ARBA00002343"/>
    </source>
</evidence>
<evidence type="ECO:0000256" key="8">
    <source>
        <dbReference type="PROSITE-ProRule" id="PRU01215"/>
    </source>
</evidence>
<keyword evidence="7" id="KW-0862">Zinc</keyword>
<dbReference type="InterPro" id="IPR044063">
    <property type="entry name" value="ZF_RING_GID"/>
</dbReference>
<dbReference type="PROSITE" id="PS50897">
    <property type="entry name" value="CTLH"/>
    <property type="match status" value="1"/>
</dbReference>
<comment type="similarity">
    <text evidence="3">Belongs to the FYV10 family.</text>
</comment>
<evidence type="ECO:0000256" key="10">
    <source>
        <dbReference type="SAM" id="MobiDB-lite"/>
    </source>
</evidence>
<protein>
    <recommendedName>
        <fullName evidence="15">Protein FYV10</fullName>
    </recommendedName>
</protein>
<dbReference type="OrthoDB" id="1933455at2759"/>
<evidence type="ECO:0000259" key="11">
    <source>
        <dbReference type="PROSITE" id="PS50897"/>
    </source>
</evidence>
<dbReference type="PANTHER" id="PTHR12170:SF2">
    <property type="entry name" value="E3 UBIQUITIN-PROTEIN TRANSFERASE MAEA"/>
    <property type="match status" value="1"/>
</dbReference>
<proteinExistence type="inferred from homology"/>
<comment type="function">
    <text evidence="1">Involved in the proteasome-dependent degradation of fructose-1,6-bisphosphatase.</text>
</comment>
<dbReference type="AlphaFoldDB" id="A0A6G1I990"/>
<dbReference type="GO" id="GO:0043161">
    <property type="term" value="P:proteasome-mediated ubiquitin-dependent protein catabolic process"/>
    <property type="evidence" value="ECO:0007669"/>
    <property type="project" value="InterPro"/>
</dbReference>
<keyword evidence="6 8" id="KW-0863">Zinc-finger</keyword>
<evidence type="ECO:0000256" key="7">
    <source>
        <dbReference type="ARBA" id="ARBA00022833"/>
    </source>
</evidence>
<evidence type="ECO:0008006" key="15">
    <source>
        <dbReference type="Google" id="ProtNLM"/>
    </source>
</evidence>
<evidence type="ECO:0000259" key="12">
    <source>
        <dbReference type="PROSITE" id="PS51867"/>
    </source>
</evidence>
<evidence type="ECO:0000313" key="14">
    <source>
        <dbReference type="Proteomes" id="UP000799640"/>
    </source>
</evidence>
<evidence type="ECO:0000256" key="3">
    <source>
        <dbReference type="ARBA" id="ARBA00010615"/>
    </source>
</evidence>
<evidence type="ECO:0000256" key="4">
    <source>
        <dbReference type="ARBA" id="ARBA00022490"/>
    </source>
</evidence>
<keyword evidence="5" id="KW-0479">Metal-binding</keyword>
<keyword evidence="14" id="KW-1185">Reference proteome</keyword>
<dbReference type="GO" id="GO:0034657">
    <property type="term" value="C:GID complex"/>
    <property type="evidence" value="ECO:0007669"/>
    <property type="project" value="TreeGrafter"/>
</dbReference>
<feature type="domain" description="CTLH" evidence="11">
    <location>
        <begin position="185"/>
        <end position="227"/>
    </location>
</feature>
<feature type="coiled-coil region" evidence="9">
    <location>
        <begin position="71"/>
        <end position="105"/>
    </location>
</feature>
<reference evidence="13" key="1">
    <citation type="journal article" date="2020" name="Stud. Mycol.">
        <title>101 Dothideomycetes genomes: a test case for predicting lifestyles and emergence of pathogens.</title>
        <authorList>
            <person name="Haridas S."/>
            <person name="Albert R."/>
            <person name="Binder M."/>
            <person name="Bloem J."/>
            <person name="Labutti K."/>
            <person name="Salamov A."/>
            <person name="Andreopoulos B."/>
            <person name="Baker S."/>
            <person name="Barry K."/>
            <person name="Bills G."/>
            <person name="Bluhm B."/>
            <person name="Cannon C."/>
            <person name="Castanera R."/>
            <person name="Culley D."/>
            <person name="Daum C."/>
            <person name="Ezra D."/>
            <person name="Gonzalez J."/>
            <person name="Henrissat B."/>
            <person name="Kuo A."/>
            <person name="Liang C."/>
            <person name="Lipzen A."/>
            <person name="Lutzoni F."/>
            <person name="Magnuson J."/>
            <person name="Mondo S."/>
            <person name="Nolan M."/>
            <person name="Ohm R."/>
            <person name="Pangilinan J."/>
            <person name="Park H.-J."/>
            <person name="Ramirez L."/>
            <person name="Alfaro M."/>
            <person name="Sun H."/>
            <person name="Tritt A."/>
            <person name="Yoshinaga Y."/>
            <person name="Zwiers L.-H."/>
            <person name="Turgeon B."/>
            <person name="Goodwin S."/>
            <person name="Spatafora J."/>
            <person name="Crous P."/>
            <person name="Grigoriev I."/>
        </authorList>
    </citation>
    <scope>NUCLEOTIDE SEQUENCE</scope>
    <source>
        <strain evidence="13">CBS 262.69</strain>
    </source>
</reference>
<dbReference type="Pfam" id="PF10607">
    <property type="entry name" value="CTLH"/>
    <property type="match status" value="1"/>
</dbReference>
<feature type="zinc finger region" description="RING-Gid-type" evidence="8">
    <location>
        <begin position="362"/>
        <end position="423"/>
    </location>
</feature>
<dbReference type="GO" id="GO:0008270">
    <property type="term" value="F:zinc ion binding"/>
    <property type="evidence" value="ECO:0007669"/>
    <property type="project" value="UniProtKB-KW"/>
</dbReference>
<dbReference type="PROSITE" id="PS50896">
    <property type="entry name" value="LISH"/>
    <property type="match status" value="1"/>
</dbReference>
<dbReference type="PROSITE" id="PS51867">
    <property type="entry name" value="ZF_RING_GID"/>
    <property type="match status" value="1"/>
</dbReference>
<evidence type="ECO:0000313" key="13">
    <source>
        <dbReference type="EMBL" id="KAF2404744.1"/>
    </source>
</evidence>
<dbReference type="GO" id="GO:0061630">
    <property type="term" value="F:ubiquitin protein ligase activity"/>
    <property type="evidence" value="ECO:0007669"/>
    <property type="project" value="InterPro"/>
</dbReference>
<evidence type="ECO:0000256" key="6">
    <source>
        <dbReference type="ARBA" id="ARBA00022771"/>
    </source>
</evidence>
<evidence type="ECO:0000256" key="2">
    <source>
        <dbReference type="ARBA" id="ARBA00004496"/>
    </source>
</evidence>
<dbReference type="InterPro" id="IPR045098">
    <property type="entry name" value="Fyv10_fam"/>
</dbReference>
<gene>
    <name evidence="13" type="ORF">EJ06DRAFT_526815</name>
</gene>
<name>A0A6G1I990_9PEZI</name>
<evidence type="ECO:0000256" key="9">
    <source>
        <dbReference type="SAM" id="Coils"/>
    </source>
</evidence>
<dbReference type="GO" id="GO:0005737">
    <property type="term" value="C:cytoplasm"/>
    <property type="evidence" value="ECO:0007669"/>
    <property type="project" value="UniProtKB-SubCell"/>
</dbReference>
<dbReference type="EMBL" id="ML996688">
    <property type="protein sequence ID" value="KAF2404744.1"/>
    <property type="molecule type" value="Genomic_DNA"/>
</dbReference>
<accession>A0A6G1I990</accession>
<feature type="region of interest" description="Disordered" evidence="10">
    <location>
        <begin position="319"/>
        <end position="338"/>
    </location>
</feature>
<comment type="subcellular location">
    <subcellularLocation>
        <location evidence="2">Cytoplasm</location>
    </subcellularLocation>
</comment>
<feature type="domain" description="RING-Gid-type" evidence="12">
    <location>
        <begin position="362"/>
        <end position="423"/>
    </location>
</feature>